<organism evidence="7 8">
    <name type="scientific">Jaminaea rosea</name>
    <dbReference type="NCBI Taxonomy" id="1569628"/>
    <lineage>
        <taxon>Eukaryota</taxon>
        <taxon>Fungi</taxon>
        <taxon>Dikarya</taxon>
        <taxon>Basidiomycota</taxon>
        <taxon>Ustilaginomycotina</taxon>
        <taxon>Exobasidiomycetes</taxon>
        <taxon>Microstromatales</taxon>
        <taxon>Microstromatales incertae sedis</taxon>
        <taxon>Jaminaea</taxon>
    </lineage>
</organism>
<feature type="compositionally biased region" description="Acidic residues" evidence="5">
    <location>
        <begin position="598"/>
        <end position="607"/>
    </location>
</feature>
<dbReference type="Pfam" id="PF08701">
    <property type="entry name" value="GN3L_Grn1"/>
    <property type="match status" value="1"/>
</dbReference>
<evidence type="ECO:0000259" key="6">
    <source>
        <dbReference type="Pfam" id="PF08701"/>
    </source>
</evidence>
<evidence type="ECO:0000256" key="4">
    <source>
        <dbReference type="ARBA" id="ARBA00023242"/>
    </source>
</evidence>
<proteinExistence type="predicted"/>
<evidence type="ECO:0000256" key="5">
    <source>
        <dbReference type="SAM" id="MobiDB-lite"/>
    </source>
</evidence>
<evidence type="ECO:0000256" key="2">
    <source>
        <dbReference type="ARBA" id="ARBA00022741"/>
    </source>
</evidence>
<feature type="region of interest" description="Disordered" evidence="5">
    <location>
        <begin position="1"/>
        <end position="115"/>
    </location>
</feature>
<feature type="compositionally biased region" description="Acidic residues" evidence="5">
    <location>
        <begin position="614"/>
        <end position="641"/>
    </location>
</feature>
<dbReference type="Gene3D" id="1.10.1580.10">
    <property type="match status" value="1"/>
</dbReference>
<evidence type="ECO:0000313" key="8">
    <source>
        <dbReference type="Proteomes" id="UP000245884"/>
    </source>
</evidence>
<feature type="domain" description="Guanine nucleotide-binding protein-like 3 N-terminal" evidence="6">
    <location>
        <begin position="14"/>
        <end position="87"/>
    </location>
</feature>
<dbReference type="GO" id="GO:0005730">
    <property type="term" value="C:nucleolus"/>
    <property type="evidence" value="ECO:0007669"/>
    <property type="project" value="TreeGrafter"/>
</dbReference>
<dbReference type="AlphaFoldDB" id="A0A316UP92"/>
<name>A0A316UP92_9BASI</name>
<sequence>MVKPPKRASKRQSTKQRAKISKKVREHHRKSRRDAKRSTQWKSKQKADPGIPNSFPYKEQLLDQIQQNREREQQRRLEEERRAELRRNGGVAEEEESEGSEDDDEMVEGEEDEDEDMANLLALSASTRSAPQYEGSLPSLLEDDSIQHLVFALDARDPPAWRCRSVERLAVSKGKQVHLALTRADLVPLEALTSHLHALKGDSQGASSSKATTSVFAVSDSSKESVAALADGIAGASKKNSEVGIAILGLEHSGRSSLASHLLSALSERDATSASTVYDTTHLLPPRRKKSAPAASAEDEEDMDDLSLPAAAEKSREQASSPSDFQQRRNRALVALLRNKGKVEKIGDPVPLIWALMPLVQHNTREDLMFTWNVPAFGSGAPIGAQMDEEEGDDEEEVQHKLLAAEAAKAQADANEFLIGLARQQGRARKGGLPDVSAAARVLLRDWCSGCVGYYSYAEGWMNLSKDERSKLVEQLGKEVEEVTLPRREWKKAFVEHQKARSDLHPSPAVGEVRLKSAGEGAIALGRPTFDGQPFAEDEQEVDDAEAEAEQWQLWAPRVSQAAFDADEDDEDEDDDEDDEEFEGDSDTPSALDFALGSDEEDEELDSDALVPSGDEDIDEEDDDDDDEEELEDEEDVEEESTPVVSHKDRRKAAKQGKSVPAPTPALVSTPKLKAKAKANAAGTKEKKRVRLVEPTKAEKRGRRA</sequence>
<dbReference type="GeneID" id="37031118"/>
<dbReference type="InterPro" id="IPR023179">
    <property type="entry name" value="GTP-bd_ortho_bundle_sf"/>
</dbReference>
<dbReference type="InterPro" id="IPR050755">
    <property type="entry name" value="TRAFAC_YlqF/YawG_RiboMat"/>
</dbReference>
<evidence type="ECO:0000313" key="7">
    <source>
        <dbReference type="EMBL" id="PWN26588.1"/>
    </source>
</evidence>
<gene>
    <name evidence="7" type="ORF">BDZ90DRAFT_280609</name>
</gene>
<dbReference type="OrthoDB" id="10266128at2759"/>
<dbReference type="Gene3D" id="3.40.50.300">
    <property type="entry name" value="P-loop containing nucleotide triphosphate hydrolases"/>
    <property type="match status" value="1"/>
</dbReference>
<dbReference type="SUPFAM" id="SSF52540">
    <property type="entry name" value="P-loop containing nucleoside triphosphate hydrolases"/>
    <property type="match status" value="1"/>
</dbReference>
<feature type="compositionally biased region" description="Acidic residues" evidence="5">
    <location>
        <begin position="92"/>
        <end position="115"/>
    </location>
</feature>
<feature type="compositionally biased region" description="Basic and acidic residues" evidence="5">
    <location>
        <begin position="68"/>
        <end position="87"/>
    </location>
</feature>
<keyword evidence="2" id="KW-0547">Nucleotide-binding</keyword>
<dbReference type="InterPro" id="IPR027417">
    <property type="entry name" value="P-loop_NTPase"/>
</dbReference>
<evidence type="ECO:0000256" key="3">
    <source>
        <dbReference type="ARBA" id="ARBA00023134"/>
    </source>
</evidence>
<feature type="compositionally biased region" description="Basic residues" evidence="5">
    <location>
        <begin position="1"/>
        <end position="35"/>
    </location>
</feature>
<dbReference type="STRING" id="1569628.A0A316UP92"/>
<dbReference type="GO" id="GO:0005525">
    <property type="term" value="F:GTP binding"/>
    <property type="evidence" value="ECO:0007669"/>
    <property type="project" value="UniProtKB-KW"/>
</dbReference>
<feature type="compositionally biased region" description="Acidic residues" evidence="5">
    <location>
        <begin position="565"/>
        <end position="586"/>
    </location>
</feature>
<dbReference type="InterPro" id="IPR014813">
    <property type="entry name" value="Gnl3_N_dom"/>
</dbReference>
<dbReference type="RefSeq" id="XP_025361200.1">
    <property type="nucleotide sequence ID" value="XM_025509295.1"/>
</dbReference>
<feature type="region of interest" description="Disordered" evidence="5">
    <location>
        <begin position="276"/>
        <end position="306"/>
    </location>
</feature>
<protein>
    <recommendedName>
        <fullName evidence="6">Guanine nucleotide-binding protein-like 3 N-terminal domain-containing protein</fullName>
    </recommendedName>
</protein>
<feature type="compositionally biased region" description="Acidic residues" evidence="5">
    <location>
        <begin position="536"/>
        <end position="549"/>
    </location>
</feature>
<keyword evidence="3" id="KW-0342">GTP-binding</keyword>
<keyword evidence="8" id="KW-1185">Reference proteome</keyword>
<dbReference type="EMBL" id="KZ819671">
    <property type="protein sequence ID" value="PWN26588.1"/>
    <property type="molecule type" value="Genomic_DNA"/>
</dbReference>
<dbReference type="PANTHER" id="PTHR11089:SF30">
    <property type="entry name" value="GUANINE NUCLEOTIDE-BINDING PROTEIN-LIKE 3 HOMOLOG"/>
    <property type="match status" value="1"/>
</dbReference>
<keyword evidence="4" id="KW-0539">Nucleus</keyword>
<feature type="region of interest" description="Disordered" evidence="5">
    <location>
        <begin position="525"/>
        <end position="705"/>
    </location>
</feature>
<evidence type="ECO:0000256" key="1">
    <source>
        <dbReference type="ARBA" id="ARBA00004123"/>
    </source>
</evidence>
<dbReference type="PANTHER" id="PTHR11089">
    <property type="entry name" value="GTP-BINDING PROTEIN-RELATED"/>
    <property type="match status" value="1"/>
</dbReference>
<reference evidence="7 8" key="1">
    <citation type="journal article" date="2018" name="Mol. Biol. Evol.">
        <title>Broad Genomic Sampling Reveals a Smut Pathogenic Ancestry of the Fungal Clade Ustilaginomycotina.</title>
        <authorList>
            <person name="Kijpornyongpan T."/>
            <person name="Mondo S.J."/>
            <person name="Barry K."/>
            <person name="Sandor L."/>
            <person name="Lee J."/>
            <person name="Lipzen A."/>
            <person name="Pangilinan J."/>
            <person name="LaButti K."/>
            <person name="Hainaut M."/>
            <person name="Henrissat B."/>
            <person name="Grigoriev I.V."/>
            <person name="Spatafora J.W."/>
            <person name="Aime M.C."/>
        </authorList>
    </citation>
    <scope>NUCLEOTIDE SEQUENCE [LARGE SCALE GENOMIC DNA]</scope>
    <source>
        <strain evidence="7 8">MCA 5214</strain>
    </source>
</reference>
<comment type="subcellular location">
    <subcellularLocation>
        <location evidence="1">Nucleus</location>
    </subcellularLocation>
</comment>
<accession>A0A316UP92</accession>
<dbReference type="Proteomes" id="UP000245884">
    <property type="component" value="Unassembled WGS sequence"/>
</dbReference>